<feature type="domain" description="RNA-binding S4" evidence="9">
    <location>
        <begin position="106"/>
        <end position="148"/>
    </location>
</feature>
<evidence type="ECO:0000256" key="3">
    <source>
        <dbReference type="ARBA" id="ARBA00022517"/>
    </source>
</evidence>
<dbReference type="GO" id="GO:0030515">
    <property type="term" value="F:snoRNA binding"/>
    <property type="evidence" value="ECO:0007669"/>
    <property type="project" value="TreeGrafter"/>
</dbReference>
<dbReference type="GO" id="GO:0032040">
    <property type="term" value="C:small-subunit processome"/>
    <property type="evidence" value="ECO:0007669"/>
    <property type="project" value="TreeGrafter"/>
</dbReference>
<dbReference type="InterPro" id="IPR001912">
    <property type="entry name" value="Ribosomal_uS4_N"/>
</dbReference>
<dbReference type="GO" id="GO:0042274">
    <property type="term" value="P:ribosomal small subunit biogenesis"/>
    <property type="evidence" value="ECO:0007669"/>
    <property type="project" value="TreeGrafter"/>
</dbReference>
<dbReference type="AlphaFoldDB" id="A0A8J4PPP4"/>
<keyword evidence="6" id="KW-0687">Ribonucleoprotein</keyword>
<keyword evidence="11" id="KW-1185">Reference proteome</keyword>
<comment type="subcellular location">
    <subcellularLocation>
        <location evidence="1">Nucleus</location>
        <location evidence="1">Nucleolus</location>
    </subcellularLocation>
</comment>
<dbReference type="EMBL" id="AJWJ01000360">
    <property type="protein sequence ID" value="KAF2071583.1"/>
    <property type="molecule type" value="Genomic_DNA"/>
</dbReference>
<evidence type="ECO:0000256" key="1">
    <source>
        <dbReference type="ARBA" id="ARBA00004604"/>
    </source>
</evidence>
<protein>
    <submittedName>
        <fullName evidence="10">Uncharacterized protein</fullName>
    </submittedName>
</protein>
<evidence type="ECO:0000256" key="4">
    <source>
        <dbReference type="ARBA" id="ARBA00022884"/>
    </source>
</evidence>
<proteinExistence type="inferred from homology"/>
<name>A0A8J4PPP4_9MYCE</name>
<evidence type="ECO:0000313" key="10">
    <source>
        <dbReference type="EMBL" id="KAF2071583.1"/>
    </source>
</evidence>
<dbReference type="GO" id="GO:0006364">
    <property type="term" value="P:rRNA processing"/>
    <property type="evidence" value="ECO:0007669"/>
    <property type="project" value="TreeGrafter"/>
</dbReference>
<dbReference type="PANTHER" id="PTHR11831">
    <property type="entry name" value="30S 40S RIBOSOMAL PROTEIN"/>
    <property type="match status" value="1"/>
</dbReference>
<dbReference type="InterPro" id="IPR002942">
    <property type="entry name" value="S4_RNA-bd"/>
</dbReference>
<keyword evidence="3" id="KW-0690">Ribosome biogenesis</keyword>
<dbReference type="Pfam" id="PF00163">
    <property type="entry name" value="Ribosomal_S4"/>
    <property type="match status" value="1"/>
</dbReference>
<evidence type="ECO:0000313" key="11">
    <source>
        <dbReference type="Proteomes" id="UP000695562"/>
    </source>
</evidence>
<dbReference type="InterPro" id="IPR022801">
    <property type="entry name" value="Ribosomal_uS4"/>
</dbReference>
<dbReference type="CDD" id="cd00165">
    <property type="entry name" value="S4"/>
    <property type="match status" value="1"/>
</dbReference>
<organism evidence="10 11">
    <name type="scientific">Polysphondylium violaceum</name>
    <dbReference type="NCBI Taxonomy" id="133409"/>
    <lineage>
        <taxon>Eukaryota</taxon>
        <taxon>Amoebozoa</taxon>
        <taxon>Evosea</taxon>
        <taxon>Eumycetozoa</taxon>
        <taxon>Dictyostelia</taxon>
        <taxon>Dictyosteliales</taxon>
        <taxon>Dictyosteliaceae</taxon>
        <taxon>Polysphondylium</taxon>
    </lineage>
</organism>
<evidence type="ECO:0000256" key="7">
    <source>
        <dbReference type="PROSITE-ProRule" id="PRU00182"/>
    </source>
</evidence>
<dbReference type="GO" id="GO:0034457">
    <property type="term" value="C:Mpp10 complex"/>
    <property type="evidence" value="ECO:0007669"/>
    <property type="project" value="TreeGrafter"/>
</dbReference>
<comment type="caution">
    <text evidence="10">The sequence shown here is derived from an EMBL/GenBank/DDBJ whole genome shotgun (WGS) entry which is preliminary data.</text>
</comment>
<keyword evidence="5" id="KW-0539">Nucleus</keyword>
<dbReference type="PROSITE" id="PS50889">
    <property type="entry name" value="S4"/>
    <property type="match status" value="1"/>
</dbReference>
<feature type="domain" description="Small ribosomal subunit protein uS4 N-terminal" evidence="8">
    <location>
        <begin position="4"/>
        <end position="89"/>
    </location>
</feature>
<dbReference type="PANTHER" id="PTHR11831:SF1">
    <property type="entry name" value="U3 SMALL NUCLEOLAR RIBONUCLEOPROTEIN PROTEIN IMP3"/>
    <property type="match status" value="1"/>
</dbReference>
<dbReference type="OrthoDB" id="10248812at2759"/>
<evidence type="ECO:0000256" key="5">
    <source>
        <dbReference type="ARBA" id="ARBA00023242"/>
    </source>
</evidence>
<dbReference type="GO" id="GO:0019843">
    <property type="term" value="F:rRNA binding"/>
    <property type="evidence" value="ECO:0007669"/>
    <property type="project" value="InterPro"/>
</dbReference>
<evidence type="ECO:0000256" key="2">
    <source>
        <dbReference type="ARBA" id="ARBA00007465"/>
    </source>
</evidence>
<dbReference type="Pfam" id="PF01479">
    <property type="entry name" value="S4"/>
    <property type="match status" value="1"/>
</dbReference>
<dbReference type="SUPFAM" id="SSF55174">
    <property type="entry name" value="Alpha-L RNA-binding motif"/>
    <property type="match status" value="1"/>
</dbReference>
<evidence type="ECO:0000256" key="6">
    <source>
        <dbReference type="ARBA" id="ARBA00023274"/>
    </source>
</evidence>
<keyword evidence="4 7" id="KW-0694">RNA-binding</keyword>
<accession>A0A8J4PPP4</accession>
<reference evidence="10" key="1">
    <citation type="submission" date="2020-01" db="EMBL/GenBank/DDBJ databases">
        <title>Development of genomics and gene disruption for Polysphondylium violaceum indicates a role for the polyketide synthase stlB in stalk morphogenesis.</title>
        <authorList>
            <person name="Narita B."/>
            <person name="Kawabe Y."/>
            <person name="Kin K."/>
            <person name="Saito T."/>
            <person name="Gibbs R."/>
            <person name="Kuspa A."/>
            <person name="Muzny D."/>
            <person name="Queller D."/>
            <person name="Richards S."/>
            <person name="Strassman J."/>
            <person name="Sucgang R."/>
            <person name="Worley K."/>
            <person name="Schaap P."/>
        </authorList>
    </citation>
    <scope>NUCLEOTIDE SEQUENCE</scope>
    <source>
        <strain evidence="10">QSvi11</strain>
    </source>
</reference>
<sequence>MRDLKFHENKLLKKVNFKHYKRENQKDVVHIGKFGLSGKEEYSSYTKMIVQLKKLLKEISDLDEKDPVKQKLLSDLCEKLYNMGVIDLKAPSELVKIDAASFCRRRANVMLVKLKFAEHLNQADTLLRHGHIRIGPQVITDPALIISRKSQDLLTWVDSSAMRRKVAQYAGVLDDYDMAN</sequence>
<comment type="similarity">
    <text evidence="2">Belongs to the universal ribosomal protein uS4 family.</text>
</comment>
<dbReference type="Proteomes" id="UP000695562">
    <property type="component" value="Unassembled WGS sequence"/>
</dbReference>
<gene>
    <name evidence="10" type="ORF">CYY_007092</name>
</gene>
<evidence type="ECO:0000259" key="8">
    <source>
        <dbReference type="Pfam" id="PF00163"/>
    </source>
</evidence>
<evidence type="ECO:0000259" key="9">
    <source>
        <dbReference type="Pfam" id="PF01479"/>
    </source>
</evidence>